<organism evidence="13 14">
    <name type="scientific">Candidatus Contendibacter odensensis</name>
    <dbReference type="NCBI Taxonomy" id="1400860"/>
    <lineage>
        <taxon>Bacteria</taxon>
        <taxon>Pseudomonadati</taxon>
        <taxon>Pseudomonadota</taxon>
        <taxon>Gammaproteobacteria</taxon>
        <taxon>Candidatus Competibacteraceae</taxon>
        <taxon>Candidatus Contendibacter</taxon>
    </lineage>
</organism>
<dbReference type="InterPro" id="IPR036034">
    <property type="entry name" value="PDZ_sf"/>
</dbReference>
<feature type="region of interest" description="Disordered" evidence="10">
    <location>
        <begin position="176"/>
        <end position="212"/>
    </location>
</feature>
<feature type="transmembrane region" description="Helical" evidence="11">
    <location>
        <begin position="29"/>
        <end position="49"/>
    </location>
</feature>
<keyword evidence="8 11" id="KW-1133">Transmembrane helix</keyword>
<evidence type="ECO:0000256" key="5">
    <source>
        <dbReference type="ARBA" id="ARBA00022519"/>
    </source>
</evidence>
<evidence type="ECO:0000256" key="8">
    <source>
        <dbReference type="ARBA" id="ARBA00022989"/>
    </source>
</evidence>
<evidence type="ECO:0000256" key="7">
    <source>
        <dbReference type="ARBA" id="ARBA00022927"/>
    </source>
</evidence>
<dbReference type="Gene3D" id="2.30.42.10">
    <property type="match status" value="1"/>
</dbReference>
<sequence length="324" mass="35540">MILVNFSQPVLLALKKRVPSVFLRPETGLRVTVAIINVLLIIALAHLFARFTWMILLDLPTPLPINTTDPVSSGHINQTTVATPINYTAIAGWDLFGEVEKNPTAPKPPPPPPLPETSLNLKLVGVFFSPRSDQALALIADSQGSQTTYQIGAALPGGARLERIERERVIVSRNGRQATLKLPRKNKTGQHTAPVTPAPPAPTINSQPDRRDTPQTINATHIAKHLRGDTTKRNNILHDIASARPYTQKGRFIGFQLSPGRNRQLFQQLGLNNGDVLIGIDNTRLSSPTQGFAMLNKLINAQRINVRILRNGIEIPLTFLLNSP</sequence>
<evidence type="ECO:0000256" key="1">
    <source>
        <dbReference type="ARBA" id="ARBA00004533"/>
    </source>
</evidence>
<keyword evidence="9 11" id="KW-0472">Membrane</keyword>
<accession>A0A2G6PGP8</accession>
<dbReference type="NCBIfam" id="TIGR01713">
    <property type="entry name" value="typeII_sec_gspC"/>
    <property type="match status" value="1"/>
</dbReference>
<comment type="caution">
    <text evidence="13">The sequence shown here is derived from an EMBL/GenBank/DDBJ whole genome shotgun (WGS) entry which is preliminary data.</text>
</comment>
<dbReference type="GO" id="GO:0015627">
    <property type="term" value="C:type II protein secretion system complex"/>
    <property type="evidence" value="ECO:0007669"/>
    <property type="project" value="InterPro"/>
</dbReference>
<feature type="domain" description="Type II secretion system protein GspC N-terminal" evidence="12">
    <location>
        <begin position="38"/>
        <end position="182"/>
    </location>
</feature>
<dbReference type="SUPFAM" id="SSF50156">
    <property type="entry name" value="PDZ domain-like"/>
    <property type="match status" value="1"/>
</dbReference>
<name>A0A2G6PGP8_9GAMM</name>
<dbReference type="InterPro" id="IPR001639">
    <property type="entry name" value="T2SS_protein-GspC"/>
</dbReference>
<evidence type="ECO:0000259" key="12">
    <source>
        <dbReference type="Pfam" id="PF11356"/>
    </source>
</evidence>
<dbReference type="AlphaFoldDB" id="A0A2G6PGP8"/>
<protein>
    <submittedName>
        <fullName evidence="13">Type II secretion system protein GspC</fullName>
    </submittedName>
</protein>
<evidence type="ECO:0000256" key="3">
    <source>
        <dbReference type="ARBA" id="ARBA00022448"/>
    </source>
</evidence>
<proteinExistence type="inferred from homology"/>
<evidence type="ECO:0000256" key="9">
    <source>
        <dbReference type="ARBA" id="ARBA00023136"/>
    </source>
</evidence>
<dbReference type="GO" id="GO:0015628">
    <property type="term" value="P:protein secretion by the type II secretion system"/>
    <property type="evidence" value="ECO:0007669"/>
    <property type="project" value="InterPro"/>
</dbReference>
<dbReference type="GO" id="GO:0005886">
    <property type="term" value="C:plasma membrane"/>
    <property type="evidence" value="ECO:0007669"/>
    <property type="project" value="UniProtKB-SubCell"/>
</dbReference>
<gene>
    <name evidence="13" type="primary">gspC</name>
    <name evidence="13" type="ORF">CSA09_00315</name>
</gene>
<keyword evidence="7" id="KW-0653">Protein transport</keyword>
<dbReference type="Gene3D" id="2.30.30.830">
    <property type="match status" value="1"/>
</dbReference>
<dbReference type="InterPro" id="IPR024961">
    <property type="entry name" value="T2SS_GspC_N"/>
</dbReference>
<comment type="similarity">
    <text evidence="2">Belongs to the GSP C family.</text>
</comment>
<comment type="subcellular location">
    <subcellularLocation>
        <location evidence="1">Cell inner membrane</location>
    </subcellularLocation>
</comment>
<dbReference type="Pfam" id="PF11356">
    <property type="entry name" value="T2SSC"/>
    <property type="match status" value="1"/>
</dbReference>
<dbReference type="EMBL" id="PDTV01000002">
    <property type="protein sequence ID" value="PIE83718.1"/>
    <property type="molecule type" value="Genomic_DNA"/>
</dbReference>
<evidence type="ECO:0000313" key="13">
    <source>
        <dbReference type="EMBL" id="PIE83718.1"/>
    </source>
</evidence>
<evidence type="ECO:0000313" key="14">
    <source>
        <dbReference type="Proteomes" id="UP000229278"/>
    </source>
</evidence>
<keyword evidence="5" id="KW-0997">Cell inner membrane</keyword>
<keyword evidence="6 11" id="KW-0812">Transmembrane</keyword>
<evidence type="ECO:0000256" key="11">
    <source>
        <dbReference type="SAM" id="Phobius"/>
    </source>
</evidence>
<reference evidence="13 14" key="1">
    <citation type="submission" date="2017-10" db="EMBL/GenBank/DDBJ databases">
        <title>Novel microbial diversity and functional potential in the marine mammal oral microbiome.</title>
        <authorList>
            <person name="Dudek N.K."/>
            <person name="Sun C.L."/>
            <person name="Burstein D."/>
            <person name="Kantor R.S."/>
            <person name="Aliaga Goltsman D.S."/>
            <person name="Bik E.M."/>
            <person name="Thomas B.C."/>
            <person name="Banfield J.F."/>
            <person name="Relman D.A."/>
        </authorList>
    </citation>
    <scope>NUCLEOTIDE SEQUENCE [LARGE SCALE GENOMIC DNA]</scope>
    <source>
        <strain evidence="13">DOLJORAL78_50_517</strain>
    </source>
</reference>
<evidence type="ECO:0000256" key="10">
    <source>
        <dbReference type="SAM" id="MobiDB-lite"/>
    </source>
</evidence>
<keyword evidence="4" id="KW-1003">Cell membrane</keyword>
<dbReference type="Proteomes" id="UP000229278">
    <property type="component" value="Unassembled WGS sequence"/>
</dbReference>
<evidence type="ECO:0000256" key="2">
    <source>
        <dbReference type="ARBA" id="ARBA00007986"/>
    </source>
</evidence>
<keyword evidence="3" id="KW-0813">Transport</keyword>
<evidence type="ECO:0000256" key="4">
    <source>
        <dbReference type="ARBA" id="ARBA00022475"/>
    </source>
</evidence>
<evidence type="ECO:0000256" key="6">
    <source>
        <dbReference type="ARBA" id="ARBA00022692"/>
    </source>
</evidence>